<dbReference type="EMBL" id="LXQA010203052">
    <property type="protein sequence ID" value="MCI33271.1"/>
    <property type="molecule type" value="Genomic_DNA"/>
</dbReference>
<protein>
    <submittedName>
        <fullName evidence="1">Uncharacterized protein</fullName>
    </submittedName>
</protein>
<dbReference type="Proteomes" id="UP000265520">
    <property type="component" value="Unassembled WGS sequence"/>
</dbReference>
<reference evidence="1 2" key="1">
    <citation type="journal article" date="2018" name="Front. Plant Sci.">
        <title>Red Clover (Trifolium pratense) and Zigzag Clover (T. medium) - A Picture of Genomic Similarities and Differences.</title>
        <authorList>
            <person name="Dluhosova J."/>
            <person name="Istvanek J."/>
            <person name="Nedelnik J."/>
            <person name="Repkova J."/>
        </authorList>
    </citation>
    <scope>NUCLEOTIDE SEQUENCE [LARGE SCALE GENOMIC DNA]</scope>
    <source>
        <strain evidence="2">cv. 10/8</strain>
        <tissue evidence="1">Leaf</tissue>
    </source>
</reference>
<dbReference type="AlphaFoldDB" id="A0A392R9M0"/>
<accession>A0A392R9M0</accession>
<evidence type="ECO:0000313" key="2">
    <source>
        <dbReference type="Proteomes" id="UP000265520"/>
    </source>
</evidence>
<proteinExistence type="predicted"/>
<evidence type="ECO:0000313" key="1">
    <source>
        <dbReference type="EMBL" id="MCI33271.1"/>
    </source>
</evidence>
<keyword evidence="2" id="KW-1185">Reference proteome</keyword>
<organism evidence="1 2">
    <name type="scientific">Trifolium medium</name>
    <dbReference type="NCBI Taxonomy" id="97028"/>
    <lineage>
        <taxon>Eukaryota</taxon>
        <taxon>Viridiplantae</taxon>
        <taxon>Streptophyta</taxon>
        <taxon>Embryophyta</taxon>
        <taxon>Tracheophyta</taxon>
        <taxon>Spermatophyta</taxon>
        <taxon>Magnoliopsida</taxon>
        <taxon>eudicotyledons</taxon>
        <taxon>Gunneridae</taxon>
        <taxon>Pentapetalae</taxon>
        <taxon>rosids</taxon>
        <taxon>fabids</taxon>
        <taxon>Fabales</taxon>
        <taxon>Fabaceae</taxon>
        <taxon>Papilionoideae</taxon>
        <taxon>50 kb inversion clade</taxon>
        <taxon>NPAAA clade</taxon>
        <taxon>Hologalegina</taxon>
        <taxon>IRL clade</taxon>
        <taxon>Trifolieae</taxon>
        <taxon>Trifolium</taxon>
    </lineage>
</organism>
<comment type="caution">
    <text evidence="1">The sequence shown here is derived from an EMBL/GenBank/DDBJ whole genome shotgun (WGS) entry which is preliminary data.</text>
</comment>
<feature type="non-terminal residue" evidence="1">
    <location>
        <position position="1"/>
    </location>
</feature>
<sequence length="83" mass="8703">TGSIAGCCGILAGASYPIDVKPKGDSTLILSPAALRRCATSLYLSVCPSYRRTSVTGSYEVSAMSPYQLLYVLCNELGILSHA</sequence>
<name>A0A392R9M0_9FABA</name>